<organism evidence="1 2">
    <name type="scientific">Cyclotella atomus</name>
    <dbReference type="NCBI Taxonomy" id="382360"/>
    <lineage>
        <taxon>Eukaryota</taxon>
        <taxon>Sar</taxon>
        <taxon>Stramenopiles</taxon>
        <taxon>Ochrophyta</taxon>
        <taxon>Bacillariophyta</taxon>
        <taxon>Coscinodiscophyceae</taxon>
        <taxon>Thalassiosirophycidae</taxon>
        <taxon>Stephanodiscales</taxon>
        <taxon>Stephanodiscaceae</taxon>
        <taxon>Cyclotella</taxon>
    </lineage>
</organism>
<dbReference type="Proteomes" id="UP001530400">
    <property type="component" value="Unassembled WGS sequence"/>
</dbReference>
<protein>
    <recommendedName>
        <fullName evidence="3">Tubby C-terminal domain-containing protein</fullName>
    </recommendedName>
</protein>
<evidence type="ECO:0008006" key="3">
    <source>
        <dbReference type="Google" id="ProtNLM"/>
    </source>
</evidence>
<dbReference type="EMBL" id="JALLPJ020000512">
    <property type="protein sequence ID" value="KAL3789973.1"/>
    <property type="molecule type" value="Genomic_DNA"/>
</dbReference>
<keyword evidence="2" id="KW-1185">Reference proteome</keyword>
<sequence length="633" mass="69993">MGCTQSMHTNLNTIIDDETDCRDDCTAPHCKSSKKWNANMLCHSPARPPRMPLRSASCGAANVLEEVDPEIVRWWIPVDDKQLQVREDQDVPNKHHLIHSQSSEHDPVEMKQRQMELIERYDLNTLHLPLFEPFLGSMYWTAATPLPKSRAFSRRQTSSPSILACSSSVCTSLVTNTAEINAPPRSPEFGLNSKQTAVGISTDSTEEISRSEDEINLSLNSITVNIGNNVTNYGDVSRELLDYSVLDEDIISEGVPQTPRRLFEEEEMVTPSRFIDNSIFEIDEDDSIHDVTNDEFETIPDITIRLSTQHTSPGCSSQDNISPTISEINLEVARITHNPASSPGPITPPKPLPPSPNIATFYGNWGSRRERHVSTLPSQISGRPIRLRITETRPTDMFSYDPYYNSSGTYVITQEYDRPYGNGLLMRMGTQFMTLEDGRGCTLAVIKSRYTHVPSSVVYAPKPRFVGQAPSGHRLSNLAMNNGAKNASEYSRCSSSSSSELYPWALIRKEGRTMGDACTVHLVDESIARSKANAAGGGGNRRNSGMFVTMPNFRGCHGFEGEWNTHTMVTRSLPSSKSSGIGGKDAPCCVIVRDPMNVEAVDITIAPGIDPLLMICYLAAHSKMDVEPIMGGF</sequence>
<accession>A0ABD3PPM8</accession>
<name>A0ABD3PPM8_9STRA</name>
<evidence type="ECO:0000313" key="2">
    <source>
        <dbReference type="Proteomes" id="UP001530400"/>
    </source>
</evidence>
<evidence type="ECO:0000313" key="1">
    <source>
        <dbReference type="EMBL" id="KAL3789973.1"/>
    </source>
</evidence>
<comment type="caution">
    <text evidence="1">The sequence shown here is derived from an EMBL/GenBank/DDBJ whole genome shotgun (WGS) entry which is preliminary data.</text>
</comment>
<reference evidence="1 2" key="1">
    <citation type="submission" date="2024-10" db="EMBL/GenBank/DDBJ databases">
        <title>Updated reference genomes for cyclostephanoid diatoms.</title>
        <authorList>
            <person name="Roberts W.R."/>
            <person name="Alverson A.J."/>
        </authorList>
    </citation>
    <scope>NUCLEOTIDE SEQUENCE [LARGE SCALE GENOMIC DNA]</scope>
    <source>
        <strain evidence="1 2">AJA010-31</strain>
    </source>
</reference>
<gene>
    <name evidence="1" type="ORF">ACHAWO_002027</name>
</gene>
<proteinExistence type="predicted"/>
<dbReference type="AlphaFoldDB" id="A0ABD3PPM8"/>